<keyword evidence="2" id="KW-0313">Glucose metabolism</keyword>
<dbReference type="Pfam" id="PF10282">
    <property type="entry name" value="Lactonase"/>
    <property type="match status" value="1"/>
</dbReference>
<dbReference type="GO" id="GO:0017057">
    <property type="term" value="F:6-phosphogluconolactonase activity"/>
    <property type="evidence" value="ECO:0007669"/>
    <property type="project" value="TreeGrafter"/>
</dbReference>
<keyword evidence="2" id="KW-0119">Carbohydrate metabolism</keyword>
<dbReference type="PANTHER" id="PTHR30344">
    <property type="entry name" value="6-PHOSPHOGLUCONOLACTONASE-RELATED"/>
    <property type="match status" value="1"/>
</dbReference>
<dbReference type="EMBL" id="CP121194">
    <property type="protein sequence ID" value="XBH09492.1"/>
    <property type="molecule type" value="Genomic_DNA"/>
</dbReference>
<dbReference type="InterPro" id="IPR050282">
    <property type="entry name" value="Cycloisomerase_2"/>
</dbReference>
<dbReference type="RefSeq" id="WP_348267003.1">
    <property type="nucleotide sequence ID" value="NZ_CP121194.1"/>
</dbReference>
<dbReference type="InterPro" id="IPR019405">
    <property type="entry name" value="Lactonase_7-beta_prop"/>
</dbReference>
<dbReference type="Gene3D" id="2.130.10.10">
    <property type="entry name" value="YVTN repeat-like/Quinoprotein amine dehydrogenase"/>
    <property type="match status" value="2"/>
</dbReference>
<organism evidence="3">
    <name type="scientific">Edaphobacter paludis</name>
    <dbReference type="NCBI Taxonomy" id="3035702"/>
    <lineage>
        <taxon>Bacteria</taxon>
        <taxon>Pseudomonadati</taxon>
        <taxon>Acidobacteriota</taxon>
        <taxon>Terriglobia</taxon>
        <taxon>Terriglobales</taxon>
        <taxon>Acidobacteriaceae</taxon>
        <taxon>Edaphobacter</taxon>
    </lineage>
</organism>
<protein>
    <submittedName>
        <fullName evidence="3">Beta-propeller fold lactonase family protein</fullName>
    </submittedName>
</protein>
<accession>A0AAU7CWJ9</accession>
<comment type="similarity">
    <text evidence="1">Belongs to the cycloisomerase 2 family.</text>
</comment>
<dbReference type="PANTHER" id="PTHR30344:SF1">
    <property type="entry name" value="6-PHOSPHOGLUCONOLACTONASE"/>
    <property type="match status" value="1"/>
</dbReference>
<evidence type="ECO:0000313" key="4">
    <source>
        <dbReference type="EMBL" id="XBH12777.1"/>
    </source>
</evidence>
<proteinExistence type="inferred from homology"/>
<dbReference type="SUPFAM" id="SSF63829">
    <property type="entry name" value="Calcium-dependent phosphotriesterase"/>
    <property type="match status" value="1"/>
</dbReference>
<gene>
    <name evidence="3" type="ORF">P4G45_13500</name>
    <name evidence="4" type="ORF">P8936_13910</name>
</gene>
<dbReference type="InterPro" id="IPR011045">
    <property type="entry name" value="N2O_reductase_N"/>
</dbReference>
<reference evidence="3" key="1">
    <citation type="submission" date="2023-03" db="EMBL/GenBank/DDBJ databases">
        <title>Edaphobacter sp.</title>
        <authorList>
            <person name="Huber K.J."/>
            <person name="Papendorf J."/>
            <person name="Pilke C."/>
            <person name="Bunk B."/>
            <person name="Sproeer C."/>
            <person name="Pester M."/>
        </authorList>
    </citation>
    <scope>NUCLEOTIDE SEQUENCE</scope>
    <source>
        <strain evidence="3">DSM 109919</strain>
        <strain evidence="4">DSM 109920</strain>
    </source>
</reference>
<dbReference type="GO" id="GO:0006006">
    <property type="term" value="P:glucose metabolic process"/>
    <property type="evidence" value="ECO:0007669"/>
    <property type="project" value="UniProtKB-KW"/>
</dbReference>
<dbReference type="AlphaFoldDB" id="A0AAU7CWJ9"/>
<evidence type="ECO:0000256" key="2">
    <source>
        <dbReference type="ARBA" id="ARBA00022526"/>
    </source>
</evidence>
<dbReference type="InterPro" id="IPR015943">
    <property type="entry name" value="WD40/YVTN_repeat-like_dom_sf"/>
</dbReference>
<evidence type="ECO:0000313" key="3">
    <source>
        <dbReference type="EMBL" id="XBH09492.1"/>
    </source>
</evidence>
<accession>A0AAU7D632</accession>
<dbReference type="EMBL" id="CP121195">
    <property type="protein sequence ID" value="XBH12777.1"/>
    <property type="molecule type" value="Genomic_DNA"/>
</dbReference>
<dbReference type="GO" id="GO:0005829">
    <property type="term" value="C:cytosol"/>
    <property type="evidence" value="ECO:0007669"/>
    <property type="project" value="TreeGrafter"/>
</dbReference>
<sequence length="421" mass="42948">MALVVSVAMGLGMTACGGGTVGFMWVLGTQYNQIAGFKIDDYTGNLTNIPHEPFTSGGANPVSLVVSPGGRYLYVVNEGVTPTSGNTSGTQQCGTNGSGVAEFSIGGDGVLTFQQCFASQGSMPVWAQMDSTGGFLYVLDQQAPNAVCGVNATPGSCVGDITVFSVANDTGRLTLVPNKQIKNADGTQLTYFPVGNTPIMMKAAGGGCLFTVDSGDQTVFPYSIGAGGQLTLPSNTTIQTNAGRLTSINAGSSADVYLTDAAPDANSPGGYILPYTVGSGCSLNTVTGGKVANLAQTSNPVFSMYAAGSSSNYLYVANQSTTNSNAPAYSSISAFSIDKTTGKLQMIANTQGNNPYPVGSGPVCMVEDPSSQYVYTSNNVDGTVTGFSLDKSTGQLSNLRRGSKFTATGLATCLAVSGNVN</sequence>
<dbReference type="KEGG" id="epl:P4G45_13500"/>
<evidence type="ECO:0000256" key="1">
    <source>
        <dbReference type="ARBA" id="ARBA00005564"/>
    </source>
</evidence>
<dbReference type="SUPFAM" id="SSF50974">
    <property type="entry name" value="Nitrous oxide reductase, N-terminal domain"/>
    <property type="match status" value="1"/>
</dbReference>
<name>A0AAU7CWJ9_9BACT</name>